<keyword evidence="2" id="KW-0720">Serine protease</keyword>
<evidence type="ECO:0000256" key="4">
    <source>
        <dbReference type="ARBA" id="ARBA00032284"/>
    </source>
</evidence>
<dbReference type="InterPro" id="IPR011042">
    <property type="entry name" value="6-blade_b-propeller_TolB-like"/>
</dbReference>
<comment type="function">
    <text evidence="6">This enzyme catalyzes the hydrolysis of the N-terminal peptide bond of an N-acetylated peptide to generate an N-acetylated amino acid and a peptide with a free N-terminus. It preferentially cleaves off Ac-Ala, Ac-Met and Ac-Ser. Also, involved in the degradation of oxidized and glycated proteins.</text>
</comment>
<dbReference type="Pfam" id="PF00326">
    <property type="entry name" value="Peptidase_S9"/>
    <property type="match status" value="1"/>
</dbReference>
<proteinExistence type="predicted"/>
<dbReference type="Gene3D" id="3.40.50.1820">
    <property type="entry name" value="alpha/beta hydrolase"/>
    <property type="match status" value="1"/>
</dbReference>
<dbReference type="SUPFAM" id="SSF82171">
    <property type="entry name" value="DPP6 N-terminal domain-like"/>
    <property type="match status" value="1"/>
</dbReference>
<name>A0A4Y9QQ00_9BACT</name>
<evidence type="ECO:0000256" key="6">
    <source>
        <dbReference type="ARBA" id="ARBA00045885"/>
    </source>
</evidence>
<evidence type="ECO:0000256" key="1">
    <source>
        <dbReference type="ARBA" id="ARBA00022801"/>
    </source>
</evidence>
<keyword evidence="3" id="KW-0007">Acetylation</keyword>
<dbReference type="AlphaFoldDB" id="A0A4Y9QQ00"/>
<keyword evidence="10" id="KW-1185">Reference proteome</keyword>
<dbReference type="InterPro" id="IPR002471">
    <property type="entry name" value="Pept_S9_AS"/>
</dbReference>
<feature type="chain" id="PRO_5021316115" description="Acyl-peptide hydrolase" evidence="7">
    <location>
        <begin position="23"/>
        <end position="688"/>
    </location>
</feature>
<dbReference type="InterPro" id="IPR011659">
    <property type="entry name" value="WD40"/>
</dbReference>
<dbReference type="Proteomes" id="UP000297647">
    <property type="component" value="Unassembled WGS sequence"/>
</dbReference>
<dbReference type="PANTHER" id="PTHR42776:SF27">
    <property type="entry name" value="DIPEPTIDYL PEPTIDASE FAMILY MEMBER 6"/>
    <property type="match status" value="1"/>
</dbReference>
<dbReference type="InterPro" id="IPR029058">
    <property type="entry name" value="AB_hydrolase_fold"/>
</dbReference>
<comment type="caution">
    <text evidence="9">The sequence shown here is derived from an EMBL/GenBank/DDBJ whole genome shotgun (WGS) entry which is preliminary data.</text>
</comment>
<dbReference type="PROSITE" id="PS00708">
    <property type="entry name" value="PRO_ENDOPEP_SER"/>
    <property type="match status" value="1"/>
</dbReference>
<evidence type="ECO:0000313" key="9">
    <source>
        <dbReference type="EMBL" id="TFV93672.1"/>
    </source>
</evidence>
<gene>
    <name evidence="9" type="ORF">E4S40_15625</name>
</gene>
<dbReference type="SUPFAM" id="SSF53474">
    <property type="entry name" value="alpha/beta-Hydrolases"/>
    <property type="match status" value="1"/>
</dbReference>
<evidence type="ECO:0000313" key="10">
    <source>
        <dbReference type="Proteomes" id="UP000297647"/>
    </source>
</evidence>
<evidence type="ECO:0000259" key="8">
    <source>
        <dbReference type="Pfam" id="PF00326"/>
    </source>
</evidence>
<protein>
    <recommendedName>
        <fullName evidence="5">Acyl-peptide hydrolase</fullName>
    </recommendedName>
    <alternativeName>
        <fullName evidence="4">Acylaminoacyl-peptidase</fullName>
    </alternativeName>
</protein>
<dbReference type="InterPro" id="IPR001375">
    <property type="entry name" value="Peptidase_S9_cat"/>
</dbReference>
<reference evidence="9 10" key="1">
    <citation type="submission" date="2019-03" db="EMBL/GenBank/DDBJ databases">
        <title>Algoriphagus sp. nov, a new strain isolated from root system soil of mangrove plant Kandelia.</title>
        <authorList>
            <person name="Yin Q."/>
            <person name="Wang K."/>
            <person name="Song Z."/>
        </authorList>
    </citation>
    <scope>NUCLEOTIDE SEQUENCE [LARGE SCALE GENOMIC DNA]</scope>
    <source>
        <strain evidence="9 10">XY-J91</strain>
    </source>
</reference>
<organism evidence="9 10">
    <name type="scientific">Algoriphagus kandeliae</name>
    <dbReference type="NCBI Taxonomy" id="2562278"/>
    <lineage>
        <taxon>Bacteria</taxon>
        <taxon>Pseudomonadati</taxon>
        <taxon>Bacteroidota</taxon>
        <taxon>Cytophagia</taxon>
        <taxon>Cytophagales</taxon>
        <taxon>Cyclobacteriaceae</taxon>
        <taxon>Algoriphagus</taxon>
    </lineage>
</organism>
<evidence type="ECO:0000256" key="3">
    <source>
        <dbReference type="ARBA" id="ARBA00022990"/>
    </source>
</evidence>
<dbReference type="GO" id="GO:0004252">
    <property type="term" value="F:serine-type endopeptidase activity"/>
    <property type="evidence" value="ECO:0007669"/>
    <property type="project" value="InterPro"/>
</dbReference>
<evidence type="ECO:0000256" key="7">
    <source>
        <dbReference type="SAM" id="SignalP"/>
    </source>
</evidence>
<feature type="domain" description="Peptidase S9 prolyl oligopeptidase catalytic" evidence="8">
    <location>
        <begin position="489"/>
        <end position="687"/>
    </location>
</feature>
<accession>A0A4Y9QQ00</accession>
<dbReference type="OrthoDB" id="9812921at2"/>
<keyword evidence="1" id="KW-0378">Hydrolase</keyword>
<dbReference type="Gene3D" id="2.120.10.30">
    <property type="entry name" value="TolB, C-terminal domain"/>
    <property type="match status" value="2"/>
</dbReference>
<keyword evidence="7" id="KW-0732">Signal</keyword>
<dbReference type="GO" id="GO:0006508">
    <property type="term" value="P:proteolysis"/>
    <property type="evidence" value="ECO:0007669"/>
    <property type="project" value="InterPro"/>
</dbReference>
<dbReference type="EMBL" id="SPSB01000004">
    <property type="protein sequence ID" value="TFV93672.1"/>
    <property type="molecule type" value="Genomic_DNA"/>
</dbReference>
<dbReference type="PANTHER" id="PTHR42776">
    <property type="entry name" value="SERINE PEPTIDASE S9 FAMILY MEMBER"/>
    <property type="match status" value="1"/>
</dbReference>
<dbReference type="RefSeq" id="WP_135076287.1">
    <property type="nucleotide sequence ID" value="NZ_SPSB01000004.1"/>
</dbReference>
<feature type="signal peptide" evidence="7">
    <location>
        <begin position="1"/>
        <end position="22"/>
    </location>
</feature>
<sequence length="688" mass="77066">MKKIFFLALVFLSLTISGKSQNISEYLAAPFPTDLTASPDGKAVAWIFNSEGERNIFFAKAPDFKAEALTSYSGDIGVGIGPLTFSPDGKYLVYVRGNSKNSAGEAANPAQLQENTDFKIHMIDLQSGQEKLLSEGSGPVFSPDSKLIIFRKGQDLHQLQIGSENASSKVFQARGSIGSYAFSPDGKWISFVSNRGDHSYIGLWNKEKQTLSYPETSLDHDRYPAWSPDGKKLAYLRIPNVNNKLPFTSHKEANPWSIRVLNIETMLAEEVWRADPGKGSVVVRDIPAESDRIWWTPSGSLVFPWEKNGWVQLYAVNPSNGEVQHLTKGQGFVEKVNTSFTKNELLITSNIGDIERRKIYRLDLTSYNLEDLSEKGNINWTPVRIENGLAYLSATATRPAWPVIRYYNQDKLLAEELFPENFPKNLVTPIGLDIQASDGFKSRAQLFLPPNYDPNKIYPAVIFLHGGSRRQMLLGFNYSQYYSNAYALQQYFAANGFIALTLNYRSGIGYGMDFREEENYGAGGASEVLDLLAAADYLAARPDVDSQKIIPWGGSYGGFLTAHGLAQAPEKFLAGVDIHGVHNWNQDIPVFAPWYEPEKFPEMAELAFQSSPMAYVENWEDPVLLIHGDDDRNVLFSESVELAEVLRKQGVTVEQLVFPDEVHSFILHRNWVKAYEAAIEFIKRQIQA</sequence>
<keyword evidence="2" id="KW-0645">Protease</keyword>
<dbReference type="Pfam" id="PF07676">
    <property type="entry name" value="PD40"/>
    <property type="match status" value="3"/>
</dbReference>
<evidence type="ECO:0000256" key="2">
    <source>
        <dbReference type="ARBA" id="ARBA00022825"/>
    </source>
</evidence>
<evidence type="ECO:0000256" key="5">
    <source>
        <dbReference type="ARBA" id="ARBA00032596"/>
    </source>
</evidence>